<feature type="coiled-coil region" evidence="1">
    <location>
        <begin position="185"/>
        <end position="212"/>
    </location>
</feature>
<dbReference type="GeneID" id="114326706"/>
<dbReference type="EnsemblMetazoa" id="XM_050648295.1">
    <property type="protein sequence ID" value="XP_050504252.1"/>
    <property type="gene ID" value="LOC114326706"/>
</dbReference>
<evidence type="ECO:0000256" key="1">
    <source>
        <dbReference type="SAM" id="Coils"/>
    </source>
</evidence>
<protein>
    <recommendedName>
        <fullName evidence="4">Coiled-coil domain-containing protein 40</fullName>
    </recommendedName>
</protein>
<feature type="coiled-coil region" evidence="1">
    <location>
        <begin position="31"/>
        <end position="128"/>
    </location>
</feature>
<reference evidence="2" key="1">
    <citation type="submission" date="2025-05" db="UniProtKB">
        <authorList>
            <consortium name="EnsemblMetazoa"/>
        </authorList>
    </citation>
    <scope>IDENTIFICATION</scope>
</reference>
<dbReference type="PANTHER" id="PTHR16275">
    <property type="entry name" value="COILED-COIL DOMAIN-CONTAINING PROTEIN 40"/>
    <property type="match status" value="1"/>
</dbReference>
<organism evidence="2 3">
    <name type="scientific">Diabrotica virgifera virgifera</name>
    <name type="common">western corn rootworm</name>
    <dbReference type="NCBI Taxonomy" id="50390"/>
    <lineage>
        <taxon>Eukaryota</taxon>
        <taxon>Metazoa</taxon>
        <taxon>Ecdysozoa</taxon>
        <taxon>Arthropoda</taxon>
        <taxon>Hexapoda</taxon>
        <taxon>Insecta</taxon>
        <taxon>Pterygota</taxon>
        <taxon>Neoptera</taxon>
        <taxon>Endopterygota</taxon>
        <taxon>Coleoptera</taxon>
        <taxon>Polyphaga</taxon>
        <taxon>Cucujiformia</taxon>
        <taxon>Chrysomeloidea</taxon>
        <taxon>Chrysomelidae</taxon>
        <taxon>Galerucinae</taxon>
        <taxon>Diabroticina</taxon>
        <taxon>Diabroticites</taxon>
        <taxon>Diabrotica</taxon>
    </lineage>
</organism>
<accession>A0ABM5K238</accession>
<feature type="coiled-coil region" evidence="1">
    <location>
        <begin position="607"/>
        <end position="648"/>
    </location>
</feature>
<dbReference type="Proteomes" id="UP001652700">
    <property type="component" value="Unplaced"/>
</dbReference>
<evidence type="ECO:0008006" key="4">
    <source>
        <dbReference type="Google" id="ProtNLM"/>
    </source>
</evidence>
<dbReference type="RefSeq" id="XP_050504252.1">
    <property type="nucleotide sequence ID" value="XM_050648295.1"/>
</dbReference>
<keyword evidence="3" id="KW-1185">Reference proteome</keyword>
<feature type="coiled-coil region" evidence="1">
    <location>
        <begin position="730"/>
        <end position="764"/>
    </location>
</feature>
<evidence type="ECO:0000313" key="2">
    <source>
        <dbReference type="EnsemblMetazoa" id="XP_050504252.1"/>
    </source>
</evidence>
<sequence length="884" mass="104512">MGDESRAEMNMALNVLDPDHHLLEKFQQVLKQHLLTQIDRLKEEVFEIETESQKKKAKIEEVGVLAYEFQQKVCAQQRELENLVQNVETVTAAREQKQNELENNKKQLKNIENTLFQTERSNRDLLREIEAISMLNKQLSATENNIENTISINKRKAEKTRLDNKKLAKEKKQQDYMIYALSEEVWKQESELETLNMQIRMKEQEIEDLEEKVAIGNTGISALQTEYRSLMHSWDSVVIAIGARDKGLECLQQEVSKLDEKYKATLTEIEQVRKLTKKELLENEVLTYRKKTIQTEIKACSVDVNGQLEKKTELENRIFELHSILEQTDQDIKIIQDEIIQKQQALDRVIKDFDYVYLKKSNLEEEILKYIQGELTNNKLAKRTRIASEEIREKRRRMELLRNETTNRRSFLKAQITFQSYKNEEMMQIKNDLQEQFEMLEKEQKILRTEQEKYEVRYRKKEKLYQAVNIKLDLIIKKQTGETLTKGEIKMKDTEKMISEIQLSVRKLQVVWLREQNNIISISNERQDQIQDMNRLKKQVLVLQQKNIRISDEIDDIKKREEKVKHNLNVLINKAAVLGDTLFKKRNVKMNLDRNTTLLQSAYDTKLKESELELLHIEAEIAEIDEDKLQLSKELININREALEWEKQFLLAKDTFMNMKEARGKGGELNSMQLEIHKMEIIYGQLKKAQEKLVKDMEYCISRRDKIFYSSEAIQSMHGDKKGDPTEKIRMNLTKKLDNMKNQIKRVENDIETTKKKITAEEKAKAEHSKKISYIKTRERSIHGHLEVLKKELEETKISRELKFELLVLNQRKAVLYRQIVKKQSPYVVYKKNDDLVNEYNKAKGVNERLKKITGNLRRDFPDKVYVLCRIENMLGVVSLCMYG</sequence>
<keyword evidence="1" id="KW-0175">Coiled coil</keyword>
<dbReference type="PANTHER" id="PTHR16275:SF8">
    <property type="entry name" value="COILED-COIL DOMAIN-CONTAINING PROTEIN 40"/>
    <property type="match status" value="1"/>
</dbReference>
<name>A0ABM5K238_DIAVI</name>
<evidence type="ECO:0000313" key="3">
    <source>
        <dbReference type="Proteomes" id="UP001652700"/>
    </source>
</evidence>
<feature type="coiled-coil region" evidence="1">
    <location>
        <begin position="519"/>
        <end position="553"/>
    </location>
</feature>
<proteinExistence type="predicted"/>
<dbReference type="InterPro" id="IPR037386">
    <property type="entry name" value="CCDC40"/>
</dbReference>
<feature type="coiled-coil region" evidence="1">
    <location>
        <begin position="384"/>
        <end position="457"/>
    </location>
</feature>